<feature type="transmembrane region" description="Helical" evidence="1">
    <location>
        <begin position="194"/>
        <end position="217"/>
    </location>
</feature>
<proteinExistence type="predicted"/>
<sequence length="261" mass="29013">MRNLRIYFRILGAHLRSTLEYEADFWIMVVAGVLFQVLNLLFLSAVFSHVPAINGFSYAECVLISGLYAIIAGLSPLFLEGMWNLSWRVNQGQLDYPLVRPAAVPAQVMGSMIGLHGFGDLLIGGAMVGWALTHVEVAWSGATILIALILFLSAAAIHLSLITMFNLITFWIPGPHPFFAIAMHNVEDMVRYPITIYGLAVRAAFTVLVPFAFVTYFPVAWLLGKSYSWMGLLTPLVALYCLWLARAIFRRGLLRYDSAGH</sequence>
<dbReference type="PANTHER" id="PTHR36833:SF1">
    <property type="entry name" value="INTEGRAL MEMBRANE TRANSPORT PROTEIN"/>
    <property type="match status" value="1"/>
</dbReference>
<accession>A0A8J3QID7</accession>
<dbReference type="AlphaFoldDB" id="A0A8J3QID7"/>
<keyword evidence="1" id="KW-0812">Transmembrane</keyword>
<dbReference type="EMBL" id="BONY01000132">
    <property type="protein sequence ID" value="GIH11400.1"/>
    <property type="molecule type" value="Genomic_DNA"/>
</dbReference>
<evidence type="ECO:0000313" key="3">
    <source>
        <dbReference type="Proteomes" id="UP000612899"/>
    </source>
</evidence>
<gene>
    <name evidence="2" type="ORF">Rhe02_94670</name>
</gene>
<dbReference type="Proteomes" id="UP000612899">
    <property type="component" value="Unassembled WGS sequence"/>
</dbReference>
<keyword evidence="1" id="KW-0472">Membrane</keyword>
<keyword evidence="1" id="KW-1133">Transmembrane helix</keyword>
<dbReference type="RefSeq" id="WP_203915121.1">
    <property type="nucleotide sequence ID" value="NZ_BONY01000132.1"/>
</dbReference>
<evidence type="ECO:0000256" key="1">
    <source>
        <dbReference type="SAM" id="Phobius"/>
    </source>
</evidence>
<dbReference type="InterPro" id="IPR010390">
    <property type="entry name" value="ABC-2_transporter-like"/>
</dbReference>
<evidence type="ECO:0000313" key="2">
    <source>
        <dbReference type="EMBL" id="GIH11400.1"/>
    </source>
</evidence>
<protein>
    <submittedName>
        <fullName evidence="2">ABC transporter permease</fullName>
    </submittedName>
</protein>
<feature type="transmembrane region" description="Helical" evidence="1">
    <location>
        <begin position="144"/>
        <end position="173"/>
    </location>
</feature>
<organism evidence="2 3">
    <name type="scientific">Rhizocola hellebori</name>
    <dbReference type="NCBI Taxonomy" id="1392758"/>
    <lineage>
        <taxon>Bacteria</taxon>
        <taxon>Bacillati</taxon>
        <taxon>Actinomycetota</taxon>
        <taxon>Actinomycetes</taxon>
        <taxon>Micromonosporales</taxon>
        <taxon>Micromonosporaceae</taxon>
        <taxon>Rhizocola</taxon>
    </lineage>
</organism>
<feature type="transmembrane region" description="Helical" evidence="1">
    <location>
        <begin position="25"/>
        <end position="50"/>
    </location>
</feature>
<feature type="transmembrane region" description="Helical" evidence="1">
    <location>
        <begin position="229"/>
        <end position="249"/>
    </location>
</feature>
<keyword evidence="3" id="KW-1185">Reference proteome</keyword>
<name>A0A8J3QID7_9ACTN</name>
<dbReference type="Pfam" id="PF06182">
    <property type="entry name" value="ABC2_membrane_6"/>
    <property type="match status" value="1"/>
</dbReference>
<comment type="caution">
    <text evidence="2">The sequence shown here is derived from an EMBL/GenBank/DDBJ whole genome shotgun (WGS) entry which is preliminary data.</text>
</comment>
<feature type="transmembrane region" description="Helical" evidence="1">
    <location>
        <begin position="56"/>
        <end position="79"/>
    </location>
</feature>
<reference evidence="2" key="1">
    <citation type="submission" date="2021-01" db="EMBL/GenBank/DDBJ databases">
        <title>Whole genome shotgun sequence of Rhizocola hellebori NBRC 109834.</title>
        <authorList>
            <person name="Komaki H."/>
            <person name="Tamura T."/>
        </authorList>
    </citation>
    <scope>NUCLEOTIDE SEQUENCE</scope>
    <source>
        <strain evidence="2">NBRC 109834</strain>
    </source>
</reference>
<dbReference type="PANTHER" id="PTHR36833">
    <property type="entry name" value="SLR0610 PROTEIN-RELATED"/>
    <property type="match status" value="1"/>
</dbReference>